<comment type="subcellular location">
    <subcellularLocation>
        <location evidence="2">Endomembrane system</location>
        <topology evidence="2">Multi-pass membrane protein</topology>
    </subcellularLocation>
</comment>
<dbReference type="AlphaFoldDB" id="A0A5E4M9T8"/>
<reference evidence="12 13" key="1">
    <citation type="submission" date="2019-08" db="EMBL/GenBank/DDBJ databases">
        <authorList>
            <person name="Alioto T."/>
            <person name="Alioto T."/>
            <person name="Gomez Garrido J."/>
        </authorList>
    </citation>
    <scope>NUCLEOTIDE SEQUENCE [LARGE SCALE GENOMIC DNA]</scope>
</reference>
<feature type="transmembrane region" description="Helical" evidence="10">
    <location>
        <begin position="5"/>
        <end position="24"/>
    </location>
</feature>
<organism evidence="12 13">
    <name type="scientific">Cinara cedri</name>
    <dbReference type="NCBI Taxonomy" id="506608"/>
    <lineage>
        <taxon>Eukaryota</taxon>
        <taxon>Metazoa</taxon>
        <taxon>Ecdysozoa</taxon>
        <taxon>Arthropoda</taxon>
        <taxon>Hexapoda</taxon>
        <taxon>Insecta</taxon>
        <taxon>Pterygota</taxon>
        <taxon>Neoptera</taxon>
        <taxon>Paraneoptera</taxon>
        <taxon>Hemiptera</taxon>
        <taxon>Sternorrhyncha</taxon>
        <taxon>Aphidomorpha</taxon>
        <taxon>Aphidoidea</taxon>
        <taxon>Aphididae</taxon>
        <taxon>Lachninae</taxon>
        <taxon>Cinara</taxon>
    </lineage>
</organism>
<accession>A0A5E4M9T8</accession>
<feature type="transmembrane region" description="Helical" evidence="10">
    <location>
        <begin position="222"/>
        <end position="243"/>
    </location>
</feature>
<dbReference type="InterPro" id="IPR001193">
    <property type="entry name" value="MBTPS2"/>
</dbReference>
<gene>
    <name evidence="12" type="ORF">CINCED_3A009064</name>
</gene>
<dbReference type="GO" id="GO:0012505">
    <property type="term" value="C:endomembrane system"/>
    <property type="evidence" value="ECO:0007669"/>
    <property type="project" value="UniProtKB-SubCell"/>
</dbReference>
<evidence type="ECO:0000256" key="3">
    <source>
        <dbReference type="ARBA" id="ARBA00012347"/>
    </source>
</evidence>
<evidence type="ECO:0000256" key="9">
    <source>
        <dbReference type="ARBA" id="ARBA00045828"/>
    </source>
</evidence>
<keyword evidence="6 10" id="KW-1133">Transmembrane helix</keyword>
<comment type="function">
    <text evidence="9">Zinc metalloprotease that mediates intramembrane proteolysis of proteins such as ATF6, ATF6B, SREBF1/SREBP1 and SREBF2/SREBP2. Catalyzes the second step in the proteolytic activation of the sterol regulatory element-binding proteins (SREBPs) SREBF1/SREBP1 and SREBF2/SREBP2: cleaves SREBPs within the first transmembrane segment, thereby releasing the N-terminal segment with a portion of the transmembrane segment attached. Mature N-terminal SREBP fragments shuttle to the nucleus and activate gene transcription. Also mediates the second step in the proteolytic activation of the cyclic AMP-dependent transcription factor ATF-6 (ATF6 and ATF6B). Involved in intramembrane proteolysis during bone formation. In astrocytes and osteoblasts, upon DNA damage and ER stress, mediates the second step of the regulated intramembrane proteolytic activation of the transcription factor CREB3L1, leading to the inhibition of cell-cycle progression.</text>
</comment>
<sequence length="517" mass="59160">MDFYALVFFVVVFYIALLFFDVLFKSCSHYPYLAFMKMTGLSVGPFQLRWYTTSLNRLILKMSFWHPRIQSDWFTFGSWITICLIVPSMCMVIVSSAQLFKLIFTEATSNGQSANQPDTFLEPIVPGINLPMADFSYYILALMFSTVFHELGHALAAIRCSIFFFKYKFPLICLFNFYREDMHIDGVGLMLILILPVAYVHLEDITSLPSSKQLRIMSAGVWHNIVQAFIAYLVLWLLPYTLFPFFTIGHGVMTTQINPRSGINDQGGLVTGDVITKLGNCDVRDFGSWIACLNHTMARIDSGFCLSPEFVQHHDETKPVHYVDDYIINCCDPNSKTNLCFEYIESLSNPQELPSHSCLNVRKVIERSTSFCDADNQCVSAHCYYPAIHKNHKLVVIKRKKKNEVLFLGRPIELQYLSVTQYIPKTEYLSSNIPDSIEKFCKYLIMFAGGLAIINVIPCFYFDGEKISRVLVNTMLKDHVEHLSVRLAISICLTIFGSSMLIIYTILSFWSILRVIN</sequence>
<keyword evidence="13" id="KW-1185">Reference proteome</keyword>
<feature type="transmembrane region" description="Helical" evidence="10">
    <location>
        <begin position="443"/>
        <end position="463"/>
    </location>
</feature>
<feature type="transmembrane region" description="Helical" evidence="10">
    <location>
        <begin position="73"/>
        <end position="94"/>
    </location>
</feature>
<comment type="catalytic activity">
    <reaction evidence="1">
        <text>Cleaves several transcription factors that are type-2 transmembrane proteins within membrane-spanning domains. Known substrates include sterol regulatory element-binding protein (SREBP) -1, SREBP-2 and forms of the transcriptional activator ATF6. SREBP-2 is cleaved at the site 477-DRSRILL-|-CVLTFLCLSFNPLTSLLQWGGA-505. The residues Asn-Pro, 11 residues distal to the site of cleavage in the membrane-spanning domain, are important for cleavage by S2P endopeptidase. Replacement of either of these residues does not prevent cleavage, but there is no cleavage if both of these residues are replaced.</text>
        <dbReference type="EC" id="3.4.24.85"/>
    </reaction>
</comment>
<dbReference type="PANTHER" id="PTHR13325">
    <property type="entry name" value="PROTEASE M50 MEMBRANE-BOUND TRANSCRIPTION FACTOR SITE 2 PROTEASE"/>
    <property type="match status" value="1"/>
</dbReference>
<dbReference type="GO" id="GO:0005737">
    <property type="term" value="C:cytoplasm"/>
    <property type="evidence" value="ECO:0007669"/>
    <property type="project" value="TreeGrafter"/>
</dbReference>
<feature type="transmembrane region" description="Helical" evidence="10">
    <location>
        <begin position="30"/>
        <end position="52"/>
    </location>
</feature>
<dbReference type="GO" id="GO:1905897">
    <property type="term" value="P:regulation of response to endoplasmic reticulum stress"/>
    <property type="evidence" value="ECO:0007669"/>
    <property type="project" value="TreeGrafter"/>
</dbReference>
<evidence type="ECO:0000256" key="8">
    <source>
        <dbReference type="ARBA" id="ARBA00032658"/>
    </source>
</evidence>
<evidence type="ECO:0000256" key="7">
    <source>
        <dbReference type="ARBA" id="ARBA00023136"/>
    </source>
</evidence>
<dbReference type="Proteomes" id="UP000325440">
    <property type="component" value="Unassembled WGS sequence"/>
</dbReference>
<dbReference type="Pfam" id="PF02163">
    <property type="entry name" value="Peptidase_M50"/>
    <property type="match status" value="1"/>
</dbReference>
<protein>
    <recommendedName>
        <fullName evidence="4">Membrane-bound transcription factor site-2 protease</fullName>
        <ecNumber evidence="3">3.4.24.85</ecNumber>
    </recommendedName>
    <alternativeName>
        <fullName evidence="8">Endopeptidase S2P</fullName>
    </alternativeName>
</protein>
<dbReference type="GO" id="GO:0016020">
    <property type="term" value="C:membrane"/>
    <property type="evidence" value="ECO:0007669"/>
    <property type="project" value="InterPro"/>
</dbReference>
<proteinExistence type="predicted"/>
<feature type="transmembrane region" description="Helical" evidence="10">
    <location>
        <begin position="186"/>
        <end position="202"/>
    </location>
</feature>
<dbReference type="EC" id="3.4.24.85" evidence="3"/>
<evidence type="ECO:0000256" key="1">
    <source>
        <dbReference type="ARBA" id="ARBA00001350"/>
    </source>
</evidence>
<feature type="domain" description="Peptidase M50" evidence="11">
    <location>
        <begin position="137"/>
        <end position="493"/>
    </location>
</feature>
<evidence type="ECO:0000256" key="5">
    <source>
        <dbReference type="ARBA" id="ARBA00022692"/>
    </source>
</evidence>
<dbReference type="GO" id="GO:0004222">
    <property type="term" value="F:metalloendopeptidase activity"/>
    <property type="evidence" value="ECO:0007669"/>
    <property type="project" value="InterPro"/>
</dbReference>
<evidence type="ECO:0000259" key="11">
    <source>
        <dbReference type="Pfam" id="PF02163"/>
    </source>
</evidence>
<dbReference type="InterPro" id="IPR008915">
    <property type="entry name" value="Peptidase_M50"/>
</dbReference>
<dbReference type="GO" id="GO:0031293">
    <property type="term" value="P:membrane protein intracellular domain proteolysis"/>
    <property type="evidence" value="ECO:0007669"/>
    <property type="project" value="TreeGrafter"/>
</dbReference>
<evidence type="ECO:0000256" key="2">
    <source>
        <dbReference type="ARBA" id="ARBA00004127"/>
    </source>
</evidence>
<evidence type="ECO:0000256" key="6">
    <source>
        <dbReference type="ARBA" id="ARBA00022989"/>
    </source>
</evidence>
<evidence type="ECO:0000313" key="13">
    <source>
        <dbReference type="Proteomes" id="UP000325440"/>
    </source>
</evidence>
<keyword evidence="7 10" id="KW-0472">Membrane</keyword>
<evidence type="ECO:0000313" key="12">
    <source>
        <dbReference type="EMBL" id="VVC28980.1"/>
    </source>
</evidence>
<feature type="transmembrane region" description="Helical" evidence="10">
    <location>
        <begin position="135"/>
        <end position="165"/>
    </location>
</feature>
<keyword evidence="5 10" id="KW-0812">Transmembrane</keyword>
<evidence type="ECO:0000256" key="10">
    <source>
        <dbReference type="SAM" id="Phobius"/>
    </source>
</evidence>
<name>A0A5E4M9T8_9HEMI</name>
<feature type="transmembrane region" description="Helical" evidence="10">
    <location>
        <begin position="483"/>
        <end position="513"/>
    </location>
</feature>
<dbReference type="OrthoDB" id="69989at2759"/>
<dbReference type="EMBL" id="CABPRJ010000486">
    <property type="protein sequence ID" value="VVC28980.1"/>
    <property type="molecule type" value="Genomic_DNA"/>
</dbReference>
<dbReference type="PANTHER" id="PTHR13325:SF3">
    <property type="entry name" value="MEMBRANE-BOUND TRANSCRIPTION FACTOR SITE-2 PROTEASE"/>
    <property type="match status" value="1"/>
</dbReference>
<evidence type="ECO:0000256" key="4">
    <source>
        <dbReference type="ARBA" id="ARBA00014400"/>
    </source>
</evidence>